<protein>
    <submittedName>
        <fullName evidence="1">Uncharacterized protein</fullName>
    </submittedName>
</protein>
<dbReference type="AlphaFoldDB" id="A0A084GIL1"/>
<proteinExistence type="predicted"/>
<dbReference type="Proteomes" id="UP000028549">
    <property type="component" value="Unassembled WGS sequence"/>
</dbReference>
<evidence type="ECO:0000313" key="1">
    <source>
        <dbReference type="EMBL" id="KEZ47173.1"/>
    </source>
</evidence>
<evidence type="ECO:0000313" key="2">
    <source>
        <dbReference type="Proteomes" id="UP000028549"/>
    </source>
</evidence>
<dbReference type="EMBL" id="JNVC02000024">
    <property type="protein sequence ID" value="KEZ47173.1"/>
    <property type="molecule type" value="Genomic_DNA"/>
</dbReference>
<accession>A0A084GIL1</accession>
<organism evidence="1 2">
    <name type="scientific">Metabacillus indicus</name>
    <name type="common">Bacillus indicus</name>
    <dbReference type="NCBI Taxonomy" id="246786"/>
    <lineage>
        <taxon>Bacteria</taxon>
        <taxon>Bacillati</taxon>
        <taxon>Bacillota</taxon>
        <taxon>Bacilli</taxon>
        <taxon>Bacillales</taxon>
        <taxon>Bacillaceae</taxon>
        <taxon>Metabacillus</taxon>
    </lineage>
</organism>
<comment type="caution">
    <text evidence="1">The sequence shown here is derived from an EMBL/GenBank/DDBJ whole genome shotgun (WGS) entry which is preliminary data.</text>
</comment>
<reference evidence="1 2" key="1">
    <citation type="journal article" date="2005" name="Int. J. Syst. Evol. Microbiol.">
        <title>Bacillus cibi sp. nov., isolated from jeotgal, a traditional Korean fermented seafood.</title>
        <authorList>
            <person name="Yoon J.H."/>
            <person name="Lee C.H."/>
            <person name="Oh T.K."/>
        </authorList>
    </citation>
    <scope>NUCLEOTIDE SEQUENCE [LARGE SCALE GENOMIC DNA]</scope>
    <source>
        <strain evidence="1 2">DSM 16189</strain>
    </source>
</reference>
<dbReference type="OrthoDB" id="2933531at2"/>
<dbReference type="RefSeq" id="WP_029567179.1">
    <property type="nucleotide sequence ID" value="NZ_JNVC02000024.1"/>
</dbReference>
<sequence>MSYERSILKQDMVVNILDTSRIPGGSTADIVNIDTVVHLRTAEPTDITLVLPQVSGDPEHAYIRLLDEVDNRQDFSPPIDPEQLSAMPENERDKFKLNVEELRQRWEALKEEASHVKLSTLKLNQGDQELKFFLHKELSPVEGDIYELKFVAPFSNFTTNDGQFTMSLLINLPRGANLISKEAYNPQGGAQPELRFEILPNASNGIGRHVIAYWMQYDPIFTIRYQY</sequence>
<name>A0A084GIL1_METID</name>
<keyword evidence="2" id="KW-1185">Reference proteome</keyword>
<gene>
    <name evidence="1" type="ORF">GS18_0220190</name>
</gene>